<protein>
    <recommendedName>
        <fullName evidence="2">Peptidase S74 domain-containing protein</fullName>
    </recommendedName>
</protein>
<reference evidence="3 4" key="1">
    <citation type="journal article" date="2014" name="Genome Announc.">
        <title>Genome Sequence of Lactobacillus fabifermentans Strain T30PCM01, Isolated from Fermenting Grape Marc.</title>
        <authorList>
            <person name="Treu L."/>
            <person name="Vendramin V."/>
            <person name="Bovo B."/>
            <person name="Giacomini A."/>
            <person name="Corich V."/>
            <person name="Campanaro S."/>
        </authorList>
    </citation>
    <scope>NUCLEOTIDE SEQUENCE [LARGE SCALE GENOMIC DNA]</scope>
    <source>
        <strain evidence="3 4">T30PCM01</strain>
    </source>
</reference>
<dbReference type="RefSeq" id="WP_033613704.1">
    <property type="nucleotide sequence ID" value="NZ_KK036478.1"/>
</dbReference>
<proteinExistence type="predicted"/>
<dbReference type="STRING" id="1400520.LFAB_05295"/>
<dbReference type="InterPro" id="IPR012892">
    <property type="entry name" value="Gp58"/>
</dbReference>
<dbReference type="Pfam" id="PF07902">
    <property type="entry name" value="Gp58"/>
    <property type="match status" value="1"/>
</dbReference>
<name>W6TA32_9LACO</name>
<dbReference type="HOGENOM" id="CLU_003367_0_0_9"/>
<sequence length="1376" mass="148158">MITQSDKATAAWQATERVLDAVVTIDKTDYKTTDLVSIEYDSGGYTGDTFGIGSNYENGVTIKFAHLVEGLKQGMQVLPKIGIETADGYEYSSLGVFLISDEITMDRNNDETTIKCYDRMCMLEGSYVSKLSYPAKVLDVIAEIANMSGVPVNSADLGHLSLLADLPGAITGQTYRNAIGLIAQFYAGFTTFDRDGKLTIRTVAEPDYVLDPSQYEQGGLTKNEAPYMIGGIQVEVTTTSSDSTGESSDTTSTLQAGSSSGSQIKLTNNLMTQDRLDVIWSALKNINFYPFSLNWFGNPAIEAGDWLTLQDTKGNKFNVPNNSYTMTFDGSLSAVSKADQTSTSSSSYTYTGQLLQTIAEVKARHTATGNNVYGTDTTTPPTNAKFNDLWYKQNGNAVEMWTYERQEDGTGKWVLTVSDATGAEVREKVAAAELEAQTAITNANQAVAAANGVVETAGFAKDTALKAQTDASSAMANAVQALNATSGLVDKVTTNSADIENDTKSIALKANQTVVDSLAGRVTTAESSLKVMNDQVSQSVSRSELTSQLNGYATQSWTQGQITTSADAIKSTVSSVQTQVDNSAVGINLLRFAGTFDDAWAYSTSGFSSIMDSGFNDKYVHYSENVPPSIDDVICQQTLKLDPSTWYTASFYARGNGGNGQVGHITFYLYPYVSDTDPQDNHTEIELTGDFQRYVITFKTPADLSGNKTFLIRNDMALGNQALYLDLWRPKLEKGRFATDFSTNPTDTATVVALSSVEQTVKGIQTTVSDPTNGLIAKQTLLAGQFTSVIGGMSNENLIPFSGYWQDLTGWTLMSWGAKDRNLNLVKHSFYHNGVDNTIAVGTAQNGTAATGSSRFHIEQNTTYTFSFSGFASSNVIGVNVYLLSRLYGETKDYVTVHNLFNNLKMSPSGINRYSVTFTTGAGEDEGYIRLDNIGSNNGVSSGAYFAELKLELGDRATPYTRNSTSEFVQTESNMAMRVTKDGVVNAVNVSSEGIQIYGNKLHITATTYIDDAIIKSAMIESITADKIKVGTLNGDLVNVINLNANNITSGKISGANLAINLDSGLVEFQSGRIHSLSNNIDINIDAGYVSVANGNTKVMLKNGEMQFVQPGFFDTSSTPYLDITNVSGGQSFEGATFKGQKYAVLTNADNAVGGIFDVPVGVESFSGISTGYGTGLLTTGWHMTKVGGANRGVVISGGNATSFNQLMKVSPYIVVGASNPADYSTSGMYGTNIVMNCDYLYNFSSWVHTTSESPNLYVASDGAIVRSTSASKYKTNITRSFSTDYAEKLLGVPTAFWIDKASLQRYNNDSTQPKPGLNYGMIAEDLAAAGLEHLVVRNQQGGLEGIQYDRIAVALLPLIKQQQDEINELKEKLGA</sequence>
<comment type="caution">
    <text evidence="3">The sequence shown here is derived from an EMBL/GenBank/DDBJ whole genome shotgun (WGS) entry which is preliminary data.</text>
</comment>
<dbReference type="PATRIC" id="fig|1400520.3.peg.1035"/>
<dbReference type="InterPro" id="IPR030392">
    <property type="entry name" value="S74_ICA"/>
</dbReference>
<dbReference type="PROSITE" id="PS51688">
    <property type="entry name" value="ICA"/>
    <property type="match status" value="1"/>
</dbReference>
<dbReference type="Proteomes" id="UP000019247">
    <property type="component" value="Unassembled WGS sequence"/>
</dbReference>
<dbReference type="eggNOG" id="COG0845">
    <property type="taxonomic scope" value="Bacteria"/>
</dbReference>
<dbReference type="Gene3D" id="2.60.120.260">
    <property type="entry name" value="Galactose-binding domain-like"/>
    <property type="match status" value="2"/>
</dbReference>
<accession>W6TA32</accession>
<organism evidence="3 4">
    <name type="scientific">Lactiplantibacillus fabifermentans T30PCM01</name>
    <dbReference type="NCBI Taxonomy" id="1400520"/>
    <lineage>
        <taxon>Bacteria</taxon>
        <taxon>Bacillati</taxon>
        <taxon>Bacillota</taxon>
        <taxon>Bacilli</taxon>
        <taxon>Lactobacillales</taxon>
        <taxon>Lactobacillaceae</taxon>
        <taxon>Lactiplantibacillus</taxon>
    </lineage>
</organism>
<dbReference type="eggNOG" id="COG0497">
    <property type="taxonomic scope" value="Bacteria"/>
</dbReference>
<dbReference type="EMBL" id="AWWK01000025">
    <property type="protein sequence ID" value="ETY74763.1"/>
    <property type="molecule type" value="Genomic_DNA"/>
</dbReference>
<evidence type="ECO:0000259" key="2">
    <source>
        <dbReference type="PROSITE" id="PS51688"/>
    </source>
</evidence>
<gene>
    <name evidence="3" type="ORF">LFAB_05295</name>
</gene>
<feature type="compositionally biased region" description="Low complexity" evidence="1">
    <location>
        <begin position="238"/>
        <end position="253"/>
    </location>
</feature>
<evidence type="ECO:0000313" key="4">
    <source>
        <dbReference type="Proteomes" id="UP000019247"/>
    </source>
</evidence>
<feature type="region of interest" description="Disordered" evidence="1">
    <location>
        <begin position="238"/>
        <end position="261"/>
    </location>
</feature>
<evidence type="ECO:0000313" key="3">
    <source>
        <dbReference type="EMBL" id="ETY74763.1"/>
    </source>
</evidence>
<feature type="domain" description="Peptidase S74" evidence="2">
    <location>
        <begin position="1270"/>
        <end position="1374"/>
    </location>
</feature>
<dbReference type="OrthoDB" id="2249783at2"/>
<evidence type="ECO:0000256" key="1">
    <source>
        <dbReference type="SAM" id="MobiDB-lite"/>
    </source>
</evidence>